<keyword evidence="4 10" id="KW-0690">Ribosome biogenesis</keyword>
<evidence type="ECO:0000256" key="7">
    <source>
        <dbReference type="ARBA" id="ARBA00023242"/>
    </source>
</evidence>
<evidence type="ECO:0000256" key="3">
    <source>
        <dbReference type="ARBA" id="ARBA00011167"/>
    </source>
</evidence>
<feature type="region of interest" description="Disordered" evidence="11">
    <location>
        <begin position="264"/>
        <end position="317"/>
    </location>
</feature>
<dbReference type="GO" id="GO:0000462">
    <property type="term" value="P:maturation of SSU-rRNA from tricistronic rRNA transcript (SSU-rRNA, 5.8S rRNA, LSU-rRNA)"/>
    <property type="evidence" value="ECO:0007669"/>
    <property type="project" value="TreeGrafter"/>
</dbReference>
<keyword evidence="8 10" id="KW-0687">Ribonucleoprotein</keyword>
<evidence type="ECO:0000256" key="2">
    <source>
        <dbReference type="ARBA" id="ARBA00009418"/>
    </source>
</evidence>
<reference evidence="12 13" key="1">
    <citation type="submission" date="2019-10" db="EMBL/GenBank/DDBJ databases">
        <authorList>
            <person name="Palmer J.M."/>
        </authorList>
    </citation>
    <scope>NUCLEOTIDE SEQUENCE [LARGE SCALE GENOMIC DNA]</scope>
    <source>
        <strain evidence="12 13">TWF696</strain>
    </source>
</reference>
<feature type="compositionally biased region" description="Acidic residues" evidence="11">
    <location>
        <begin position="75"/>
        <end position="96"/>
    </location>
</feature>
<organism evidence="12 13">
    <name type="scientific">Orbilia brochopaga</name>
    <dbReference type="NCBI Taxonomy" id="3140254"/>
    <lineage>
        <taxon>Eukaryota</taxon>
        <taxon>Fungi</taxon>
        <taxon>Dikarya</taxon>
        <taxon>Ascomycota</taxon>
        <taxon>Pezizomycotina</taxon>
        <taxon>Orbiliomycetes</taxon>
        <taxon>Orbiliales</taxon>
        <taxon>Orbiliaceae</taxon>
        <taxon>Orbilia</taxon>
    </lineage>
</organism>
<dbReference type="GO" id="GO:0030686">
    <property type="term" value="C:90S preribosome"/>
    <property type="evidence" value="ECO:0007669"/>
    <property type="project" value="TreeGrafter"/>
</dbReference>
<keyword evidence="5 10" id="KW-0698">rRNA processing</keyword>
<evidence type="ECO:0000256" key="10">
    <source>
        <dbReference type="RuleBase" id="RU368027"/>
    </source>
</evidence>
<evidence type="ECO:0000256" key="5">
    <source>
        <dbReference type="ARBA" id="ARBA00022552"/>
    </source>
</evidence>
<feature type="compositionally biased region" description="Basic and acidic residues" evidence="11">
    <location>
        <begin position="264"/>
        <end position="277"/>
    </location>
</feature>
<dbReference type="PANTHER" id="PTHR21738:SF0">
    <property type="entry name" value="RIBOSOMAL RNA PROCESSING PROTEIN 36 HOMOLOG"/>
    <property type="match status" value="1"/>
</dbReference>
<protein>
    <recommendedName>
        <fullName evidence="10">rRNA biogenesis protein RRP36</fullName>
    </recommendedName>
</protein>
<dbReference type="Proteomes" id="UP001375240">
    <property type="component" value="Unassembled WGS sequence"/>
</dbReference>
<dbReference type="EMBL" id="JAVHNQ010000004">
    <property type="protein sequence ID" value="KAK6349704.1"/>
    <property type="molecule type" value="Genomic_DNA"/>
</dbReference>
<comment type="subcellular location">
    <subcellularLocation>
        <location evidence="1 10">Nucleus</location>
        <location evidence="1 10">Nucleolus</location>
    </subcellularLocation>
</comment>
<evidence type="ECO:0000256" key="11">
    <source>
        <dbReference type="SAM" id="MobiDB-lite"/>
    </source>
</evidence>
<feature type="compositionally biased region" description="Polar residues" evidence="11">
    <location>
        <begin position="159"/>
        <end position="173"/>
    </location>
</feature>
<dbReference type="GO" id="GO:0005730">
    <property type="term" value="C:nucleolus"/>
    <property type="evidence" value="ECO:0007669"/>
    <property type="project" value="UniProtKB-SubCell"/>
</dbReference>
<evidence type="ECO:0000313" key="12">
    <source>
        <dbReference type="EMBL" id="KAK6349704.1"/>
    </source>
</evidence>
<feature type="compositionally biased region" description="Basic and acidic residues" evidence="11">
    <location>
        <begin position="285"/>
        <end position="311"/>
    </location>
</feature>
<evidence type="ECO:0000256" key="9">
    <source>
        <dbReference type="ARBA" id="ARBA00025053"/>
    </source>
</evidence>
<sequence length="374" mass="41738">MLNRRVQVRYDDSDIEDAENSDWLDEADHGADSAPADPSRANLVAKSKATGPATREHAYEASDDVSDDASNPSSDEGEVASESGDDDSEDPEDGDVAADLASISFGALARAQRSLKRKRDEPESAESGSGSDDDEPDTRQGASRGAAPRNAARLAEIKTQLQALSADSTSSFAESLRIAREKRKQGKGSDEHKSRSSKHAPTEMSSKKAVSRRRVVVELPADTTRDPRFDRLGASGTVDKKKIERNYAFLDEYRDSEIKTLRQEVAKEKNPDRKEQLQKTLQSLESKREAKRKQLERDKILAEHKKKEREAIAQGKKPFYLKKSEQKKLVLTSQFANMGQKQRTRAIERKRKKIASKEKKRMPWSRRTAGGPED</sequence>
<comment type="function">
    <text evidence="9 10">Component of the 90S pre-ribosome involved in the maturation of rRNAs. Required for early cleavages of the pre-RNAs in the 40S ribosomal subunit maturation pathway.</text>
</comment>
<dbReference type="AlphaFoldDB" id="A0AAV9UVQ2"/>
<dbReference type="PANTHER" id="PTHR21738">
    <property type="entry name" value="RIBOSOMAL RNA PROCESSING PROTEIN 36 HOMOLOG"/>
    <property type="match status" value="1"/>
</dbReference>
<name>A0AAV9UVQ2_9PEZI</name>
<feature type="compositionally biased region" description="Acidic residues" evidence="11">
    <location>
        <begin position="13"/>
        <end position="25"/>
    </location>
</feature>
<comment type="subunit">
    <text evidence="3 10">Associates with 90S and pre-40S pre-ribosomal particles.</text>
</comment>
<comment type="similarity">
    <text evidence="2 10">Belongs to the RRP36 family.</text>
</comment>
<evidence type="ECO:0000256" key="4">
    <source>
        <dbReference type="ARBA" id="ARBA00022517"/>
    </source>
</evidence>
<comment type="caution">
    <text evidence="12">The sequence shown here is derived from an EMBL/GenBank/DDBJ whole genome shotgun (WGS) entry which is preliminary data.</text>
</comment>
<feature type="region of interest" description="Disordered" evidence="11">
    <location>
        <begin position="335"/>
        <end position="374"/>
    </location>
</feature>
<evidence type="ECO:0000313" key="13">
    <source>
        <dbReference type="Proteomes" id="UP001375240"/>
    </source>
</evidence>
<evidence type="ECO:0000256" key="1">
    <source>
        <dbReference type="ARBA" id="ARBA00004604"/>
    </source>
</evidence>
<dbReference type="InterPro" id="IPR009292">
    <property type="entry name" value="RRP36"/>
</dbReference>
<keyword evidence="13" id="KW-1185">Reference proteome</keyword>
<dbReference type="Pfam" id="PF06102">
    <property type="entry name" value="RRP36"/>
    <property type="match status" value="1"/>
</dbReference>
<evidence type="ECO:0000256" key="8">
    <source>
        <dbReference type="ARBA" id="ARBA00023274"/>
    </source>
</evidence>
<feature type="region of interest" description="Disordered" evidence="11">
    <location>
        <begin position="1"/>
        <end position="237"/>
    </location>
</feature>
<gene>
    <name evidence="12" type="primary">RRP36</name>
    <name evidence="12" type="ORF">TWF696_005983</name>
</gene>
<feature type="compositionally biased region" description="Basic residues" evidence="11">
    <location>
        <begin position="342"/>
        <end position="364"/>
    </location>
</feature>
<keyword evidence="6" id="KW-0175">Coiled coil</keyword>
<accession>A0AAV9UVQ2</accession>
<proteinExistence type="inferred from homology"/>
<evidence type="ECO:0000256" key="6">
    <source>
        <dbReference type="ARBA" id="ARBA00023054"/>
    </source>
</evidence>
<keyword evidence="7 10" id="KW-0539">Nucleus</keyword>